<proteinExistence type="inferred from homology"/>
<dbReference type="FunFam" id="3.40.50.720:FF:000049">
    <property type="entry name" value="Alanine dehydrogenase"/>
    <property type="match status" value="1"/>
</dbReference>
<dbReference type="PIRSF" id="PIRSF000183">
    <property type="entry name" value="Alanine_dh"/>
    <property type="match status" value="1"/>
</dbReference>
<dbReference type="Pfam" id="PF05222">
    <property type="entry name" value="AlaDh_PNT_N"/>
    <property type="match status" value="1"/>
</dbReference>
<dbReference type="InterPro" id="IPR008141">
    <property type="entry name" value="Ala_DH"/>
</dbReference>
<evidence type="ECO:0000256" key="1">
    <source>
        <dbReference type="ARBA" id="ARBA00005689"/>
    </source>
</evidence>
<dbReference type="InterPro" id="IPR007886">
    <property type="entry name" value="AlaDH/PNT_N"/>
</dbReference>
<dbReference type="EMBL" id="NVVJ01000106">
    <property type="protein sequence ID" value="PCJ17537.1"/>
    <property type="molecule type" value="Genomic_DNA"/>
</dbReference>
<dbReference type="SMART" id="SM01002">
    <property type="entry name" value="AlaDh_PNT_C"/>
    <property type="match status" value="1"/>
</dbReference>
<feature type="domain" description="Alanine dehydrogenase/pyridine nucleotide transhydrogenase NAD(H)-binding" evidence="9">
    <location>
        <begin position="149"/>
        <end position="305"/>
    </location>
</feature>
<dbReference type="SUPFAM" id="SSF51735">
    <property type="entry name" value="NAD(P)-binding Rossmann-fold domains"/>
    <property type="match status" value="1"/>
</dbReference>
<feature type="binding site" evidence="8">
    <location>
        <position position="134"/>
    </location>
    <ligand>
        <name>NAD(+)</name>
        <dbReference type="ChEBI" id="CHEBI:57540"/>
    </ligand>
</feature>
<reference evidence="12" key="1">
    <citation type="submission" date="2017-08" db="EMBL/GenBank/DDBJ databases">
        <title>A dynamic microbial community with high functional redundancy inhabits the cold, oxic subseafloor aquifer.</title>
        <authorList>
            <person name="Tully B.J."/>
            <person name="Wheat C.G."/>
            <person name="Glazer B.T."/>
            <person name="Huber J.A."/>
        </authorList>
    </citation>
    <scope>NUCLEOTIDE SEQUENCE [LARGE SCALE GENOMIC DNA]</scope>
</reference>
<dbReference type="NCBIfam" id="TIGR00518">
    <property type="entry name" value="alaDH"/>
    <property type="match status" value="1"/>
</dbReference>
<evidence type="ECO:0000256" key="5">
    <source>
        <dbReference type="PIRNR" id="PIRNR000183"/>
    </source>
</evidence>
<evidence type="ECO:0000256" key="6">
    <source>
        <dbReference type="PIRSR" id="PIRSR000183-1"/>
    </source>
</evidence>
<feature type="binding site" evidence="8">
    <location>
        <begin position="275"/>
        <end position="278"/>
    </location>
    <ligand>
        <name>NAD(+)</name>
        <dbReference type="ChEBI" id="CHEBI:57540"/>
    </ligand>
</feature>
<dbReference type="PANTHER" id="PTHR42795:SF1">
    <property type="entry name" value="ALANINE DEHYDROGENASE"/>
    <property type="match status" value="1"/>
</dbReference>
<sequence>MKIGSPKESKDQEFRIGLTPNSVKLLVADGHEVWIEHNAGLGIGSNDSVYQKAGALIADSAEQLFDSADLIIKVKEPNHQERLLLKPHHTLFTYLHLASDPEQTNELIQSDAVCIAYETVTDDAGTLPLLTPMSEIAGRLSVQEAASHLAKHNGGMGILLGGATGVEPAHVVIIGGGVVGSNACRIALGLGAYVTILDTSKARLDELEQQFKQKPEGEFNSSVNCVLSIPETLELYVTTADLVVGAVLVPGGAAAKVISSELVKKMKPGSVIADVAIDQGGCCENSKPTTHKNPTFVVDDVIHYCVANIPGAVPKTASEALNNATISAIRDIANKGAKVALLEDVHLRNGLNVCKGKLTRPEVAEALGMEAISAEVALEALA</sequence>
<dbReference type="Pfam" id="PF01262">
    <property type="entry name" value="AlaDh_PNT_C"/>
    <property type="match status" value="1"/>
</dbReference>
<evidence type="ECO:0000256" key="4">
    <source>
        <dbReference type="ARBA" id="ARBA00023027"/>
    </source>
</evidence>
<dbReference type="GO" id="GO:0000286">
    <property type="term" value="F:alanine dehydrogenase activity"/>
    <property type="evidence" value="ECO:0007669"/>
    <property type="project" value="UniProtKB-UniRule"/>
</dbReference>
<evidence type="ECO:0000313" key="12">
    <source>
        <dbReference type="Proteomes" id="UP000218327"/>
    </source>
</evidence>
<evidence type="ECO:0000256" key="3">
    <source>
        <dbReference type="ARBA" id="ARBA00023002"/>
    </source>
</evidence>
<dbReference type="InterPro" id="IPR036291">
    <property type="entry name" value="NAD(P)-bd_dom_sf"/>
</dbReference>
<feature type="active site" description="Proton donor/acceptor" evidence="6">
    <location>
        <position position="278"/>
    </location>
</feature>
<feature type="binding site" evidence="8">
    <location>
        <position position="203"/>
    </location>
    <ligand>
        <name>NAD(+)</name>
        <dbReference type="ChEBI" id="CHEBI:57540"/>
    </ligand>
</feature>
<feature type="binding site" evidence="8">
    <location>
        <position position="228"/>
    </location>
    <ligand>
        <name>NAD(+)</name>
        <dbReference type="ChEBI" id="CHEBI:57540"/>
    </ligand>
</feature>
<dbReference type="SUPFAM" id="SSF52283">
    <property type="entry name" value="Formate/glycerate dehydrogenase catalytic domain-like"/>
    <property type="match status" value="1"/>
</dbReference>
<feature type="domain" description="Alanine dehydrogenase/pyridine nucleotide transhydrogenase N-terminal" evidence="10">
    <location>
        <begin position="4"/>
        <end position="137"/>
    </location>
</feature>
<dbReference type="EC" id="1.4.1.1" evidence="2 5"/>
<protein>
    <recommendedName>
        <fullName evidence="2 5">Alanine dehydrogenase</fullName>
        <ecNumber evidence="2 5">1.4.1.1</ecNumber>
    </recommendedName>
</protein>
<dbReference type="PANTHER" id="PTHR42795">
    <property type="entry name" value="ALANINE DEHYDROGENASE"/>
    <property type="match status" value="1"/>
</dbReference>
<comment type="catalytic activity">
    <reaction evidence="5">
        <text>L-alanine + NAD(+) + H2O = pyruvate + NH4(+) + NADH + H(+)</text>
        <dbReference type="Rhea" id="RHEA:18405"/>
        <dbReference type="ChEBI" id="CHEBI:15361"/>
        <dbReference type="ChEBI" id="CHEBI:15377"/>
        <dbReference type="ChEBI" id="CHEBI:15378"/>
        <dbReference type="ChEBI" id="CHEBI:28938"/>
        <dbReference type="ChEBI" id="CHEBI:57540"/>
        <dbReference type="ChEBI" id="CHEBI:57945"/>
        <dbReference type="ChEBI" id="CHEBI:57972"/>
        <dbReference type="EC" id="1.4.1.1"/>
    </reaction>
</comment>
<dbReference type="InterPro" id="IPR007698">
    <property type="entry name" value="AlaDH/PNT_NAD(H)-bd"/>
</dbReference>
<keyword evidence="3 5" id="KW-0560">Oxidoreductase</keyword>
<keyword evidence="4 5" id="KW-0520">NAD</keyword>
<dbReference type="PROSITE" id="PS00837">
    <property type="entry name" value="ALADH_PNT_2"/>
    <property type="match status" value="1"/>
</dbReference>
<evidence type="ECO:0000256" key="2">
    <source>
        <dbReference type="ARBA" id="ARBA00012897"/>
    </source>
</evidence>
<dbReference type="Proteomes" id="UP000218327">
    <property type="component" value="Unassembled WGS sequence"/>
</dbReference>
<dbReference type="Gene3D" id="3.40.50.720">
    <property type="entry name" value="NAD(P)-binding Rossmann-like Domain"/>
    <property type="match status" value="2"/>
</dbReference>
<gene>
    <name evidence="11" type="primary">ald</name>
    <name evidence="11" type="ORF">COA96_17635</name>
</gene>
<feature type="binding site" evidence="8">
    <location>
        <position position="198"/>
    </location>
    <ligand>
        <name>NAD(+)</name>
        <dbReference type="ChEBI" id="CHEBI:57540"/>
    </ligand>
</feature>
<feature type="active site" description="Proton donor/acceptor" evidence="6">
    <location>
        <position position="96"/>
    </location>
</feature>
<dbReference type="GO" id="GO:0000166">
    <property type="term" value="F:nucleotide binding"/>
    <property type="evidence" value="ECO:0007669"/>
    <property type="project" value="UniProtKB-KW"/>
</dbReference>
<evidence type="ECO:0000256" key="8">
    <source>
        <dbReference type="PIRSR" id="PIRSR000183-3"/>
    </source>
</evidence>
<dbReference type="GO" id="GO:0042853">
    <property type="term" value="P:L-alanine catabolic process"/>
    <property type="evidence" value="ECO:0007669"/>
    <property type="project" value="InterPro"/>
</dbReference>
<feature type="binding site" evidence="7">
    <location>
        <position position="15"/>
    </location>
    <ligand>
        <name>substrate</name>
    </ligand>
</feature>
<dbReference type="AlphaFoldDB" id="A0A2A5ADY9"/>
<evidence type="ECO:0000259" key="10">
    <source>
        <dbReference type="SMART" id="SM01003"/>
    </source>
</evidence>
<comment type="similarity">
    <text evidence="1 5">Belongs to the AlaDH/PNT family.</text>
</comment>
<accession>A0A2A5ADY9</accession>
<feature type="binding site" evidence="8">
    <location>
        <begin position="247"/>
        <end position="248"/>
    </location>
    <ligand>
        <name>NAD(+)</name>
        <dbReference type="ChEBI" id="CHEBI:57540"/>
    </ligand>
</feature>
<dbReference type="SMART" id="SM01003">
    <property type="entry name" value="AlaDh_PNT_N"/>
    <property type="match status" value="1"/>
</dbReference>
<keyword evidence="8" id="KW-0547">Nucleotide-binding</keyword>
<dbReference type="CDD" id="cd05305">
    <property type="entry name" value="L-AlaDH"/>
    <property type="match status" value="1"/>
</dbReference>
<evidence type="ECO:0000313" key="11">
    <source>
        <dbReference type="EMBL" id="PCJ17537.1"/>
    </source>
</evidence>
<evidence type="ECO:0000259" key="9">
    <source>
        <dbReference type="SMART" id="SM01002"/>
    </source>
</evidence>
<name>A0A2A5ADY9_9GAMM</name>
<dbReference type="GO" id="GO:0005886">
    <property type="term" value="C:plasma membrane"/>
    <property type="evidence" value="ECO:0007669"/>
    <property type="project" value="TreeGrafter"/>
</dbReference>
<comment type="caution">
    <text evidence="11">The sequence shown here is derived from an EMBL/GenBank/DDBJ whole genome shotgun (WGS) entry which is preliminary data.</text>
</comment>
<organism evidence="11 12">
    <name type="scientific">SAR86 cluster bacterium</name>
    <dbReference type="NCBI Taxonomy" id="2030880"/>
    <lineage>
        <taxon>Bacteria</taxon>
        <taxon>Pseudomonadati</taxon>
        <taxon>Pseudomonadota</taxon>
        <taxon>Gammaproteobacteria</taxon>
        <taxon>SAR86 cluster</taxon>
    </lineage>
</organism>
<feature type="binding site" evidence="7">
    <location>
        <position position="75"/>
    </location>
    <ligand>
        <name>substrate</name>
    </ligand>
</feature>
<evidence type="ECO:0000256" key="7">
    <source>
        <dbReference type="PIRSR" id="PIRSR000183-2"/>
    </source>
</evidence>
<dbReference type="InterPro" id="IPR008143">
    <property type="entry name" value="Ala_DH/PNT_CS2"/>
</dbReference>